<reference evidence="2 4" key="2">
    <citation type="submission" date="2019-04" db="EMBL/GenBank/DDBJ databases">
        <authorList>
            <consortium name="Pathogen Informatics"/>
        </authorList>
    </citation>
    <scope>NUCLEOTIDE SEQUENCE [LARGE SCALE GENOMIC DNA]</scope>
    <source>
        <strain evidence="2 4">GPSC559</strain>
    </source>
</reference>
<dbReference type="RefSeq" id="WP_015646595.1">
    <property type="nucleotide sequence ID" value="NZ_AP025938.1"/>
</dbReference>
<dbReference type="AlphaFoldDB" id="A0A0T8BJY0"/>
<dbReference type="Proteomes" id="UP000042967">
    <property type="component" value="Unassembled WGS sequence"/>
</dbReference>
<dbReference type="Proteomes" id="UP000310997">
    <property type="component" value="Unassembled WGS sequence"/>
</dbReference>
<dbReference type="GeneID" id="42456216"/>
<dbReference type="EMBL" id="CABDLL010000008">
    <property type="protein sequence ID" value="VTE39193.1"/>
    <property type="molecule type" value="Genomic_DNA"/>
</dbReference>
<reference evidence="1 3" key="1">
    <citation type="submission" date="2015-03" db="EMBL/GenBank/DDBJ databases">
        <authorList>
            <consortium name="Pathogen Informatics"/>
            <person name="Murphy D."/>
        </authorList>
    </citation>
    <scope>NUCLEOTIDE SEQUENCE [LARGE SCALE GENOMIC DNA]</scope>
    <source>
        <strain evidence="1 3">SMRU1414</strain>
    </source>
</reference>
<proteinExistence type="predicted"/>
<accession>A0A0T8BJY0</accession>
<evidence type="ECO:0000313" key="3">
    <source>
        <dbReference type="Proteomes" id="UP000042967"/>
    </source>
</evidence>
<name>A0A0T8BJY0_STREE</name>
<evidence type="ECO:0000313" key="1">
    <source>
        <dbReference type="EMBL" id="COA06723.1"/>
    </source>
</evidence>
<organism evidence="2 4">
    <name type="scientific">Streptococcus pneumoniae</name>
    <dbReference type="NCBI Taxonomy" id="1313"/>
    <lineage>
        <taxon>Bacteria</taxon>
        <taxon>Bacillati</taxon>
        <taxon>Bacillota</taxon>
        <taxon>Bacilli</taxon>
        <taxon>Lactobacillales</taxon>
        <taxon>Streptococcaceae</taxon>
        <taxon>Streptococcus</taxon>
    </lineage>
</organism>
<evidence type="ECO:0000313" key="4">
    <source>
        <dbReference type="Proteomes" id="UP000310997"/>
    </source>
</evidence>
<sequence>MDIKRLEIYHTPTEKSVICLCLNTDQFTVDCEQYIIDRYRHFTVNPKVRFYSRIDKLIDEIIREVKKPPFTFRMRLEKRHSITSKNILYEFQLFDRNSFKTDGLSEVIEQEYLRPEVDLVVIYTGIQGESKADTDDKGRFYGLKP</sequence>
<gene>
    <name evidence="1" type="ORF">ERS020924_00803</name>
    <name evidence="2" type="ORF">SAMEA4038883_01231</name>
</gene>
<dbReference type="EMBL" id="CQVU01000005">
    <property type="protein sequence ID" value="COA06723.1"/>
    <property type="molecule type" value="Genomic_DNA"/>
</dbReference>
<protein>
    <submittedName>
        <fullName evidence="2">Uncharacterized protein</fullName>
    </submittedName>
</protein>
<evidence type="ECO:0000313" key="2">
    <source>
        <dbReference type="EMBL" id="VTE39193.1"/>
    </source>
</evidence>